<keyword evidence="2" id="KW-1185">Reference proteome</keyword>
<proteinExistence type="predicted"/>
<evidence type="ECO:0000313" key="1">
    <source>
        <dbReference type="EMBL" id="MBB5046414.1"/>
    </source>
</evidence>
<name>A0A7W8DXN6_9BRAD</name>
<comment type="caution">
    <text evidence="1">The sequence shown here is derived from an EMBL/GenBank/DDBJ whole genome shotgun (WGS) entry which is preliminary data.</text>
</comment>
<gene>
    <name evidence="1" type="ORF">HNR60_001159</name>
</gene>
<dbReference type="EMBL" id="JACHIH010000004">
    <property type="protein sequence ID" value="MBB5046414.1"/>
    <property type="molecule type" value="Genomic_DNA"/>
</dbReference>
<evidence type="ECO:0000313" key="2">
    <source>
        <dbReference type="Proteomes" id="UP000542353"/>
    </source>
</evidence>
<reference evidence="1 2" key="1">
    <citation type="submission" date="2020-08" db="EMBL/GenBank/DDBJ databases">
        <title>Genomic Encyclopedia of Type Strains, Phase IV (KMG-IV): sequencing the most valuable type-strain genomes for metagenomic binning, comparative biology and taxonomic classification.</title>
        <authorList>
            <person name="Goeker M."/>
        </authorList>
    </citation>
    <scope>NUCLEOTIDE SEQUENCE [LARGE SCALE GENOMIC DNA]</scope>
    <source>
        <strain evidence="1 2">DSM 12706</strain>
    </source>
</reference>
<organism evidence="1 2">
    <name type="scientific">Rhodopseudomonas rhenobacensis</name>
    <dbReference type="NCBI Taxonomy" id="87461"/>
    <lineage>
        <taxon>Bacteria</taxon>
        <taxon>Pseudomonadati</taxon>
        <taxon>Pseudomonadota</taxon>
        <taxon>Alphaproteobacteria</taxon>
        <taxon>Hyphomicrobiales</taxon>
        <taxon>Nitrobacteraceae</taxon>
        <taxon>Rhodopseudomonas</taxon>
    </lineage>
</organism>
<dbReference type="RefSeq" id="WP_184255258.1">
    <property type="nucleotide sequence ID" value="NZ_JACHIH010000004.1"/>
</dbReference>
<protein>
    <submittedName>
        <fullName evidence="1">ABC-type nickel/cobalt efflux system permease component RcnA</fullName>
    </submittedName>
</protein>
<accession>A0A7W8DXN6</accession>
<dbReference type="Proteomes" id="UP000542353">
    <property type="component" value="Unassembled WGS sequence"/>
</dbReference>
<sequence>MRIFERLRERYGREARQRAAELHAQQARLLAEIKASHDHQAGECCGCSIGHEAAAEPAAAHRR</sequence>
<dbReference type="AlphaFoldDB" id="A0A7W8DXN6"/>